<dbReference type="InterPro" id="IPR029151">
    <property type="entry name" value="Sensor-like_sf"/>
</dbReference>
<evidence type="ECO:0000256" key="4">
    <source>
        <dbReference type="ARBA" id="ARBA00022679"/>
    </source>
</evidence>
<organism evidence="16 17">
    <name type="scientific">Dechloromonas hankyongensis</name>
    <dbReference type="NCBI Taxonomy" id="2908002"/>
    <lineage>
        <taxon>Bacteria</taxon>
        <taxon>Pseudomonadati</taxon>
        <taxon>Pseudomonadota</taxon>
        <taxon>Betaproteobacteria</taxon>
        <taxon>Rhodocyclales</taxon>
        <taxon>Azonexaceae</taxon>
        <taxon>Dechloromonas</taxon>
    </lineage>
</organism>
<dbReference type="CDD" id="cd12915">
    <property type="entry name" value="PDC2_DGC_like"/>
    <property type="match status" value="1"/>
</dbReference>
<evidence type="ECO:0000256" key="12">
    <source>
        <dbReference type="SAM" id="Coils"/>
    </source>
</evidence>
<dbReference type="Proteomes" id="UP001165384">
    <property type="component" value="Unassembled WGS sequence"/>
</dbReference>
<dbReference type="GO" id="GO:0016301">
    <property type="term" value="F:kinase activity"/>
    <property type="evidence" value="ECO:0007669"/>
    <property type="project" value="UniProtKB-KW"/>
</dbReference>
<keyword evidence="10" id="KW-0902">Two-component regulatory system</keyword>
<feature type="transmembrane region" description="Helical" evidence="13">
    <location>
        <begin position="27"/>
        <end position="47"/>
    </location>
</feature>
<dbReference type="InterPro" id="IPR000014">
    <property type="entry name" value="PAS"/>
</dbReference>
<dbReference type="Gene3D" id="1.20.5.1930">
    <property type="match status" value="1"/>
</dbReference>
<dbReference type="InterPro" id="IPR005467">
    <property type="entry name" value="His_kinase_dom"/>
</dbReference>
<evidence type="ECO:0000259" key="14">
    <source>
        <dbReference type="PROSITE" id="PS50109"/>
    </source>
</evidence>
<feature type="transmembrane region" description="Helical" evidence="13">
    <location>
        <begin position="303"/>
        <end position="330"/>
    </location>
</feature>
<dbReference type="InterPro" id="IPR036890">
    <property type="entry name" value="HATPase_C_sf"/>
</dbReference>
<dbReference type="EMBL" id="JAKLTN010000001">
    <property type="protein sequence ID" value="MCG2575448.1"/>
    <property type="molecule type" value="Genomic_DNA"/>
</dbReference>
<keyword evidence="9 13" id="KW-1133">Transmembrane helix</keyword>
<evidence type="ECO:0000256" key="3">
    <source>
        <dbReference type="ARBA" id="ARBA00022553"/>
    </source>
</evidence>
<dbReference type="InterPro" id="IPR033479">
    <property type="entry name" value="dCache_1"/>
</dbReference>
<dbReference type="Pfam" id="PF02518">
    <property type="entry name" value="HATPase_c"/>
    <property type="match status" value="1"/>
</dbReference>
<dbReference type="SUPFAM" id="SSF55785">
    <property type="entry name" value="PYP-like sensor domain (PAS domain)"/>
    <property type="match status" value="1"/>
</dbReference>
<dbReference type="PANTHER" id="PTHR24421">
    <property type="entry name" value="NITRATE/NITRITE SENSOR PROTEIN NARX-RELATED"/>
    <property type="match status" value="1"/>
</dbReference>
<dbReference type="PANTHER" id="PTHR24421:SF59">
    <property type="entry name" value="OXYGEN SENSOR HISTIDINE KINASE NREB"/>
    <property type="match status" value="1"/>
</dbReference>
<dbReference type="Pfam" id="PF07730">
    <property type="entry name" value="HisKA_3"/>
    <property type="match status" value="1"/>
</dbReference>
<evidence type="ECO:0000313" key="16">
    <source>
        <dbReference type="EMBL" id="MCG2575448.1"/>
    </source>
</evidence>
<feature type="domain" description="PAS" evidence="15">
    <location>
        <begin position="342"/>
        <end position="387"/>
    </location>
</feature>
<dbReference type="PROSITE" id="PS50109">
    <property type="entry name" value="HIS_KIN"/>
    <property type="match status" value="1"/>
</dbReference>
<keyword evidence="11 13" id="KW-0472">Membrane</keyword>
<evidence type="ECO:0000256" key="13">
    <source>
        <dbReference type="SAM" id="Phobius"/>
    </source>
</evidence>
<dbReference type="PROSITE" id="PS50112">
    <property type="entry name" value="PAS"/>
    <property type="match status" value="1"/>
</dbReference>
<comment type="caution">
    <text evidence="16">The sequence shown here is derived from an EMBL/GenBank/DDBJ whole genome shotgun (WGS) entry which is preliminary data.</text>
</comment>
<dbReference type="InterPro" id="IPR013767">
    <property type="entry name" value="PAS_fold"/>
</dbReference>
<dbReference type="SMART" id="SM00387">
    <property type="entry name" value="HATPase_c"/>
    <property type="match status" value="1"/>
</dbReference>
<sequence length="692" mass="76087">MSRGKEELVINPGKATLLFRQSQPVRALCALSLILLVAVVLGASILLQKLRQRELAHVQAEIASLSRILAEQTTRSVDGMTQAMQGARDRLSDHIGQKLALNSTPVQLLLQARIAGLPQVKSMFVVDRNGMVVNSSRADLNAPFSVVQRDFYKHFQTPGTDELYISRPERARLDGQWTFYLAMPFLDAGGQFRGLVAVAVNIGYFEELYQSIGLDSVSRILLLNWDGVIMASNSATQERMGEFVQEKDVLATTKQAPNGEIVIATQDDAGEHRYSGYRLVAKYPLIIAPSVKESEALVSWQMVAIPIAISAMVAVIFIVAATFMVIMNVLRKEHMAMALRESDERLRYMVQSVRDAMLSIGASGKVTLFNPAAERIFGLNAQDVLGRDFAQVFLSNQPKLLVWPLINYVNTGLVSPPGSSILSIVSLGRAEGEFPVELSLSTSMFHGEPQVTVCLRDLSERQQAEYELIESNRQLQELSAALETVREEERSRISRELHDELGQALTGLRMEVSWLGSRLQALQPGMEKKVTSVKKLIDTTIASVRRISSELRPLVLDDLGFAAAANWYVDQYATRTGIAVNLILPERDPENGGAVATTLFRVLQESLTNIAKHAQANNVHVRLAIVDNWWQLSIQDDGVGFDGGIRTRGGIGLAGMKERAQILGGNFSLTAASGQGTVVEVRLPVENLEKVA</sequence>
<evidence type="ECO:0000313" key="17">
    <source>
        <dbReference type="Proteomes" id="UP001165384"/>
    </source>
</evidence>
<evidence type="ECO:0000256" key="1">
    <source>
        <dbReference type="ARBA" id="ARBA00004651"/>
    </source>
</evidence>
<dbReference type="InterPro" id="IPR003594">
    <property type="entry name" value="HATPase_dom"/>
</dbReference>
<dbReference type="InterPro" id="IPR035965">
    <property type="entry name" value="PAS-like_dom_sf"/>
</dbReference>
<dbReference type="RefSeq" id="WP_275706387.1">
    <property type="nucleotide sequence ID" value="NZ_JAKLTN010000001.1"/>
</dbReference>
<dbReference type="Gene3D" id="3.30.565.10">
    <property type="entry name" value="Histidine kinase-like ATPase, C-terminal domain"/>
    <property type="match status" value="1"/>
</dbReference>
<dbReference type="Gene3D" id="3.30.450.20">
    <property type="entry name" value="PAS domain"/>
    <property type="match status" value="3"/>
</dbReference>
<accession>A0ABS9JX28</accession>
<evidence type="ECO:0000256" key="9">
    <source>
        <dbReference type="ARBA" id="ARBA00022989"/>
    </source>
</evidence>
<protein>
    <submittedName>
        <fullName evidence="16">Histidine kinase</fullName>
    </submittedName>
</protein>
<feature type="coiled-coil region" evidence="12">
    <location>
        <begin position="461"/>
        <end position="488"/>
    </location>
</feature>
<dbReference type="SMART" id="SM00091">
    <property type="entry name" value="PAS"/>
    <property type="match status" value="1"/>
</dbReference>
<keyword evidence="3" id="KW-0597">Phosphoprotein</keyword>
<dbReference type="InterPro" id="IPR050482">
    <property type="entry name" value="Sensor_HK_TwoCompSys"/>
</dbReference>
<dbReference type="CDD" id="cd16917">
    <property type="entry name" value="HATPase_UhpB-NarQ-NarX-like"/>
    <property type="match status" value="1"/>
</dbReference>
<evidence type="ECO:0000256" key="11">
    <source>
        <dbReference type="ARBA" id="ARBA00023136"/>
    </source>
</evidence>
<name>A0ABS9JX28_9RHOO</name>
<evidence type="ECO:0000256" key="7">
    <source>
        <dbReference type="ARBA" id="ARBA00022777"/>
    </source>
</evidence>
<keyword evidence="5 13" id="KW-0812">Transmembrane</keyword>
<keyword evidence="17" id="KW-1185">Reference proteome</keyword>
<evidence type="ECO:0000256" key="8">
    <source>
        <dbReference type="ARBA" id="ARBA00022840"/>
    </source>
</evidence>
<evidence type="ECO:0000256" key="6">
    <source>
        <dbReference type="ARBA" id="ARBA00022741"/>
    </source>
</evidence>
<keyword evidence="8" id="KW-0067">ATP-binding</keyword>
<proteinExistence type="predicted"/>
<dbReference type="Pfam" id="PF00989">
    <property type="entry name" value="PAS"/>
    <property type="match status" value="1"/>
</dbReference>
<dbReference type="NCBIfam" id="TIGR00229">
    <property type="entry name" value="sensory_box"/>
    <property type="match status" value="1"/>
</dbReference>
<dbReference type="CDD" id="cd12914">
    <property type="entry name" value="PDC1_DGC_like"/>
    <property type="match status" value="1"/>
</dbReference>
<dbReference type="Pfam" id="PF02743">
    <property type="entry name" value="dCache_1"/>
    <property type="match status" value="1"/>
</dbReference>
<dbReference type="SUPFAM" id="SSF103190">
    <property type="entry name" value="Sensory domain-like"/>
    <property type="match status" value="1"/>
</dbReference>
<keyword evidence="4" id="KW-0808">Transferase</keyword>
<comment type="subcellular location">
    <subcellularLocation>
        <location evidence="1">Cell membrane</location>
        <topology evidence="1">Multi-pass membrane protein</topology>
    </subcellularLocation>
</comment>
<evidence type="ECO:0000256" key="2">
    <source>
        <dbReference type="ARBA" id="ARBA00022475"/>
    </source>
</evidence>
<gene>
    <name evidence="16" type="ORF">LZ012_00405</name>
</gene>
<dbReference type="SUPFAM" id="SSF55874">
    <property type="entry name" value="ATPase domain of HSP90 chaperone/DNA topoisomerase II/histidine kinase"/>
    <property type="match status" value="1"/>
</dbReference>
<reference evidence="16" key="1">
    <citation type="submission" date="2022-01" db="EMBL/GenBank/DDBJ databases">
        <authorList>
            <person name="Jo J.-H."/>
            <person name="Im W.-T."/>
        </authorList>
    </citation>
    <scope>NUCLEOTIDE SEQUENCE</scope>
    <source>
        <strain evidence="16">XY25</strain>
    </source>
</reference>
<dbReference type="CDD" id="cd00130">
    <property type="entry name" value="PAS"/>
    <property type="match status" value="1"/>
</dbReference>
<keyword evidence="7 16" id="KW-0418">Kinase</keyword>
<keyword evidence="2" id="KW-1003">Cell membrane</keyword>
<evidence type="ECO:0000259" key="15">
    <source>
        <dbReference type="PROSITE" id="PS50112"/>
    </source>
</evidence>
<feature type="domain" description="Histidine kinase" evidence="14">
    <location>
        <begin position="496"/>
        <end position="687"/>
    </location>
</feature>
<keyword evidence="6" id="KW-0547">Nucleotide-binding</keyword>
<evidence type="ECO:0000256" key="10">
    <source>
        <dbReference type="ARBA" id="ARBA00023012"/>
    </source>
</evidence>
<keyword evidence="12" id="KW-0175">Coiled coil</keyword>
<evidence type="ECO:0000256" key="5">
    <source>
        <dbReference type="ARBA" id="ARBA00022692"/>
    </source>
</evidence>
<dbReference type="InterPro" id="IPR011712">
    <property type="entry name" value="Sig_transdc_His_kin_sub3_dim/P"/>
</dbReference>